<evidence type="ECO:0000256" key="1">
    <source>
        <dbReference type="ARBA" id="ARBA00004123"/>
    </source>
</evidence>
<comment type="subcellular location">
    <subcellularLocation>
        <location evidence="1">Nucleus</location>
    </subcellularLocation>
</comment>
<protein>
    <submittedName>
        <fullName evidence="7">Ctf8-domain-containing protein</fullName>
    </submittedName>
</protein>
<name>A0AAD4QD64_9AGAM</name>
<gene>
    <name evidence="7" type="ORF">EDB92DRAFT_1799169</name>
</gene>
<sequence>MIVPLILSSGPSAGARTLPPALAQLGSSELFLLELQGDLEVSGDKRGQLVGHLTIDDSGKGKPTLRIGYHLLEGTIVSLAKPLAVLQRPDEDISMHCGDDGGEELGAPGEGTASTAAATATSYTIRTLVRKKIVFSKRPTPIVGASAKIGVPL</sequence>
<evidence type="ECO:0000256" key="6">
    <source>
        <dbReference type="ARBA" id="ARBA00038447"/>
    </source>
</evidence>
<dbReference type="PANTHER" id="PTHR28605:SF1">
    <property type="entry name" value="CHROMOSOME TRANSMISSION FIDELITY FACTOR 8"/>
    <property type="match status" value="1"/>
</dbReference>
<evidence type="ECO:0000313" key="7">
    <source>
        <dbReference type="EMBL" id="KAH8990288.1"/>
    </source>
</evidence>
<comment type="similarity">
    <text evidence="6">Belongs to the CTF8 family.</text>
</comment>
<dbReference type="PANTHER" id="PTHR28605">
    <property type="entry name" value="CTF8, CHROMOSOME TRANSMISSION FIDELITY FACTOR 8 HOMOLOG (S. CEREVISIAE)"/>
    <property type="match status" value="1"/>
</dbReference>
<evidence type="ECO:0000256" key="4">
    <source>
        <dbReference type="ARBA" id="ARBA00023242"/>
    </source>
</evidence>
<dbReference type="AlphaFoldDB" id="A0AAD4QD64"/>
<keyword evidence="8" id="KW-1185">Reference proteome</keyword>
<evidence type="ECO:0000256" key="3">
    <source>
        <dbReference type="ARBA" id="ARBA00023125"/>
    </source>
</evidence>
<organism evidence="7 8">
    <name type="scientific">Lactarius akahatsu</name>
    <dbReference type="NCBI Taxonomy" id="416441"/>
    <lineage>
        <taxon>Eukaryota</taxon>
        <taxon>Fungi</taxon>
        <taxon>Dikarya</taxon>
        <taxon>Basidiomycota</taxon>
        <taxon>Agaricomycotina</taxon>
        <taxon>Agaricomycetes</taxon>
        <taxon>Russulales</taxon>
        <taxon>Russulaceae</taxon>
        <taxon>Lactarius</taxon>
    </lineage>
</organism>
<evidence type="ECO:0000313" key="8">
    <source>
        <dbReference type="Proteomes" id="UP001201163"/>
    </source>
</evidence>
<dbReference type="GO" id="GO:0006260">
    <property type="term" value="P:DNA replication"/>
    <property type="evidence" value="ECO:0007669"/>
    <property type="project" value="UniProtKB-KW"/>
</dbReference>
<reference evidence="7" key="1">
    <citation type="submission" date="2022-01" db="EMBL/GenBank/DDBJ databases">
        <title>Comparative genomics reveals a dynamic genome evolution in the ectomycorrhizal milk-cap (Lactarius) mushrooms.</title>
        <authorList>
            <consortium name="DOE Joint Genome Institute"/>
            <person name="Lebreton A."/>
            <person name="Tang N."/>
            <person name="Kuo A."/>
            <person name="LaButti K."/>
            <person name="Drula E."/>
            <person name="Barry K."/>
            <person name="Clum A."/>
            <person name="Lipzen A."/>
            <person name="Mousain D."/>
            <person name="Ng V."/>
            <person name="Wang R."/>
            <person name="Wang X."/>
            <person name="Dai Y."/>
            <person name="Henrissat B."/>
            <person name="Grigoriev I.V."/>
            <person name="Guerin-Laguette A."/>
            <person name="Yu F."/>
            <person name="Martin F.M."/>
        </authorList>
    </citation>
    <scope>NUCLEOTIDE SEQUENCE</scope>
    <source>
        <strain evidence="7">QP</strain>
    </source>
</reference>
<evidence type="ECO:0000256" key="2">
    <source>
        <dbReference type="ARBA" id="ARBA00022705"/>
    </source>
</evidence>
<keyword evidence="5" id="KW-0131">Cell cycle</keyword>
<evidence type="ECO:0000256" key="5">
    <source>
        <dbReference type="ARBA" id="ARBA00023306"/>
    </source>
</evidence>
<dbReference type="Proteomes" id="UP001201163">
    <property type="component" value="Unassembled WGS sequence"/>
</dbReference>
<keyword evidence="4" id="KW-0539">Nucleus</keyword>
<comment type="caution">
    <text evidence="7">The sequence shown here is derived from an EMBL/GenBank/DDBJ whole genome shotgun (WGS) entry which is preliminary data.</text>
</comment>
<proteinExistence type="inferred from homology"/>
<keyword evidence="2" id="KW-0235">DNA replication</keyword>
<dbReference type="GO" id="GO:0031390">
    <property type="term" value="C:Ctf18 RFC-like complex"/>
    <property type="evidence" value="ECO:0007669"/>
    <property type="project" value="InterPro"/>
</dbReference>
<dbReference type="Pfam" id="PF09696">
    <property type="entry name" value="Ctf8"/>
    <property type="match status" value="1"/>
</dbReference>
<keyword evidence="3" id="KW-0238">DNA-binding</keyword>
<accession>A0AAD4QD64</accession>
<dbReference type="InterPro" id="IPR018607">
    <property type="entry name" value="Ctf8"/>
</dbReference>
<dbReference type="GO" id="GO:0007064">
    <property type="term" value="P:mitotic sister chromatid cohesion"/>
    <property type="evidence" value="ECO:0007669"/>
    <property type="project" value="InterPro"/>
</dbReference>
<dbReference type="GO" id="GO:0003677">
    <property type="term" value="F:DNA binding"/>
    <property type="evidence" value="ECO:0007669"/>
    <property type="project" value="UniProtKB-KW"/>
</dbReference>
<dbReference type="EMBL" id="JAKELL010000031">
    <property type="protein sequence ID" value="KAH8990288.1"/>
    <property type="molecule type" value="Genomic_DNA"/>
</dbReference>